<dbReference type="AlphaFoldDB" id="A0A1B1YQW2"/>
<protein>
    <recommendedName>
        <fullName evidence="6">Ribosomal RNA small subunit methyltransferase G</fullName>
        <ecNumber evidence="6">2.1.1.170</ecNumber>
    </recommendedName>
    <alternativeName>
        <fullName evidence="6">16S rRNA 7-methylguanosine methyltransferase</fullName>
        <shortName evidence="6">16S rRNA m7G methyltransferase</shortName>
    </alternativeName>
</protein>
<evidence type="ECO:0000256" key="1">
    <source>
        <dbReference type="ARBA" id="ARBA00022490"/>
    </source>
</evidence>
<evidence type="ECO:0000256" key="2">
    <source>
        <dbReference type="ARBA" id="ARBA00022552"/>
    </source>
</evidence>
<comment type="function">
    <text evidence="6">Specifically methylates the N7 position of guanine in position 527 of 16S rRNA.</text>
</comment>
<dbReference type="PANTHER" id="PTHR31760:SF0">
    <property type="entry name" value="S-ADENOSYL-L-METHIONINE-DEPENDENT METHYLTRANSFERASES SUPERFAMILY PROTEIN"/>
    <property type="match status" value="1"/>
</dbReference>
<evidence type="ECO:0000256" key="6">
    <source>
        <dbReference type="HAMAP-Rule" id="MF_00074"/>
    </source>
</evidence>
<dbReference type="FunCoup" id="A0A1B1YQW2">
    <property type="interactions" value="478"/>
</dbReference>
<comment type="catalytic activity">
    <reaction evidence="6">
        <text>guanosine(527) in 16S rRNA + S-adenosyl-L-methionine = N(7)-methylguanosine(527) in 16S rRNA + S-adenosyl-L-homocysteine</text>
        <dbReference type="Rhea" id="RHEA:42732"/>
        <dbReference type="Rhea" id="RHEA-COMP:10209"/>
        <dbReference type="Rhea" id="RHEA-COMP:10210"/>
        <dbReference type="ChEBI" id="CHEBI:57856"/>
        <dbReference type="ChEBI" id="CHEBI:59789"/>
        <dbReference type="ChEBI" id="CHEBI:74269"/>
        <dbReference type="ChEBI" id="CHEBI:74480"/>
        <dbReference type="EC" id="2.1.1.170"/>
    </reaction>
</comment>
<sequence>MPPEAAPGDWDQARRQLDQGLVALNVDLPAASRDQLIALLRLLAQWNRSFNLTALRTPADMVAGHLLDSLAVLAHLPPGRLLDVGTGAGFPGLPLAIARPDTAHVLLDSHLKKTRFVQHAALTLDLHNVEVVQQRAEQYRPDAPFPVVIARAFAPLPRLLRLIGHLCAPGGRVLALKGPAVETELTDLPAQFEHLDTLTLPAVTGRDRRTLVVLARRAVG</sequence>
<keyword evidence="3 6" id="KW-0489">Methyltransferase</keyword>
<keyword evidence="2 6" id="KW-0698">rRNA processing</keyword>
<dbReference type="PIRSF" id="PIRSF003078">
    <property type="entry name" value="GidB"/>
    <property type="match status" value="1"/>
</dbReference>
<evidence type="ECO:0000313" key="7">
    <source>
        <dbReference type="EMBL" id="ANX03178.1"/>
    </source>
</evidence>
<comment type="subcellular location">
    <subcellularLocation>
        <location evidence="6">Cytoplasm</location>
    </subcellularLocation>
</comment>
<dbReference type="NCBIfam" id="TIGR00138">
    <property type="entry name" value="rsmG_gidB"/>
    <property type="match status" value="1"/>
</dbReference>
<dbReference type="OrthoDB" id="9808773at2"/>
<feature type="binding site" evidence="6">
    <location>
        <position position="85"/>
    </location>
    <ligand>
        <name>S-adenosyl-L-methionine</name>
        <dbReference type="ChEBI" id="CHEBI:59789"/>
    </ligand>
</feature>
<proteinExistence type="inferred from homology"/>
<comment type="caution">
    <text evidence="6">Lacks conserved residue(s) required for the propagation of feature annotation.</text>
</comment>
<keyword evidence="8" id="KW-1185">Reference proteome</keyword>
<feature type="binding site" evidence="6">
    <location>
        <position position="90"/>
    </location>
    <ligand>
        <name>S-adenosyl-L-methionine</name>
        <dbReference type="ChEBI" id="CHEBI:59789"/>
    </ligand>
</feature>
<dbReference type="InterPro" id="IPR003682">
    <property type="entry name" value="rRNA_ssu_MeTfrase_G"/>
</dbReference>
<dbReference type="InterPro" id="IPR029063">
    <property type="entry name" value="SAM-dependent_MTases_sf"/>
</dbReference>
<dbReference type="SUPFAM" id="SSF53335">
    <property type="entry name" value="S-adenosyl-L-methionine-dependent methyltransferases"/>
    <property type="match status" value="1"/>
</dbReference>
<dbReference type="GO" id="GO:0005829">
    <property type="term" value="C:cytosol"/>
    <property type="evidence" value="ECO:0007669"/>
    <property type="project" value="TreeGrafter"/>
</dbReference>
<organism evidence="7 8">
    <name type="scientific">Immundisolibacter cernigliae</name>
    <dbReference type="NCBI Taxonomy" id="1810504"/>
    <lineage>
        <taxon>Bacteria</taxon>
        <taxon>Pseudomonadati</taxon>
        <taxon>Pseudomonadota</taxon>
        <taxon>Gammaproteobacteria</taxon>
        <taxon>Immundisolibacterales</taxon>
        <taxon>Immundisolibacteraceae</taxon>
        <taxon>Immundisolibacter</taxon>
    </lineage>
</organism>
<evidence type="ECO:0000256" key="5">
    <source>
        <dbReference type="ARBA" id="ARBA00022691"/>
    </source>
</evidence>
<keyword evidence="5 6" id="KW-0949">S-adenosyl-L-methionine</keyword>
<dbReference type="PANTHER" id="PTHR31760">
    <property type="entry name" value="S-ADENOSYL-L-METHIONINE-DEPENDENT METHYLTRANSFERASES SUPERFAMILY PROTEIN"/>
    <property type="match status" value="1"/>
</dbReference>
<keyword evidence="1 6" id="KW-0963">Cytoplasm</keyword>
<dbReference type="EC" id="2.1.1.170" evidence="6"/>
<dbReference type="HAMAP" id="MF_00074">
    <property type="entry name" value="16SrRNA_methyltr_G"/>
    <property type="match status" value="1"/>
</dbReference>
<comment type="similarity">
    <text evidence="6">Belongs to the methyltransferase superfamily. RNA methyltransferase RsmG family.</text>
</comment>
<evidence type="ECO:0000256" key="3">
    <source>
        <dbReference type="ARBA" id="ARBA00022603"/>
    </source>
</evidence>
<reference evidence="8" key="1">
    <citation type="submission" date="2016-03" db="EMBL/GenBank/DDBJ databases">
        <title>Complete genome sequence of Solimmundus cernigliae, representing a novel lineage of polycyclic aromatic hydrocarbon degraders within the Gammaproteobacteria.</title>
        <authorList>
            <person name="Singleton D.R."/>
            <person name="Dickey A.N."/>
            <person name="Scholl E.H."/>
            <person name="Wright F.A."/>
            <person name="Aitken M.D."/>
        </authorList>
    </citation>
    <scope>NUCLEOTIDE SEQUENCE [LARGE SCALE GENOMIC DNA]</scope>
    <source>
        <strain evidence="8">TR3.2</strain>
    </source>
</reference>
<dbReference type="Proteomes" id="UP000092952">
    <property type="component" value="Chromosome"/>
</dbReference>
<dbReference type="EMBL" id="CP014671">
    <property type="protein sequence ID" value="ANX03178.1"/>
    <property type="molecule type" value="Genomic_DNA"/>
</dbReference>
<dbReference type="CDD" id="cd02440">
    <property type="entry name" value="AdoMet_MTases"/>
    <property type="match status" value="1"/>
</dbReference>
<dbReference type="RefSeq" id="WP_068802684.1">
    <property type="nucleotide sequence ID" value="NZ_CP014671.1"/>
</dbReference>
<dbReference type="STRING" id="1810504.PG2T_02555"/>
<name>A0A1B1YQW2_9GAMM</name>
<evidence type="ECO:0000256" key="4">
    <source>
        <dbReference type="ARBA" id="ARBA00022679"/>
    </source>
</evidence>
<gene>
    <name evidence="6" type="primary">rsmG</name>
    <name evidence="7" type="ORF">PG2T_02555</name>
</gene>
<evidence type="ECO:0000313" key="8">
    <source>
        <dbReference type="Proteomes" id="UP000092952"/>
    </source>
</evidence>
<keyword evidence="4 6" id="KW-0808">Transferase</keyword>
<dbReference type="Pfam" id="PF02527">
    <property type="entry name" value="GidB"/>
    <property type="match status" value="1"/>
</dbReference>
<accession>A0A1B1YQW2</accession>
<feature type="binding site" evidence="6">
    <location>
        <begin position="136"/>
        <end position="137"/>
    </location>
    <ligand>
        <name>S-adenosyl-L-methionine</name>
        <dbReference type="ChEBI" id="CHEBI:59789"/>
    </ligand>
</feature>
<dbReference type="InParanoid" id="A0A1B1YQW2"/>
<dbReference type="GO" id="GO:0070043">
    <property type="term" value="F:rRNA (guanine-N7-)-methyltransferase activity"/>
    <property type="evidence" value="ECO:0007669"/>
    <property type="project" value="UniProtKB-UniRule"/>
</dbReference>
<dbReference type="KEGG" id="gbi:PG2T_02555"/>
<feature type="binding site" evidence="6">
    <location>
        <position position="151"/>
    </location>
    <ligand>
        <name>S-adenosyl-L-methionine</name>
        <dbReference type="ChEBI" id="CHEBI:59789"/>
    </ligand>
</feature>
<dbReference type="Gene3D" id="3.40.50.150">
    <property type="entry name" value="Vaccinia Virus protein VP39"/>
    <property type="match status" value="1"/>
</dbReference>